<dbReference type="EMBL" id="AWVQ01000292">
    <property type="protein sequence ID" value="ERK71367.1"/>
    <property type="molecule type" value="Genomic_DNA"/>
</dbReference>
<comment type="caution">
    <text evidence="2">The sequence shown here is derived from an EMBL/GenBank/DDBJ whole genome shotgun (WGS) entry which is preliminary data.</text>
</comment>
<evidence type="ECO:0000313" key="2">
    <source>
        <dbReference type="EMBL" id="ERK71367.1"/>
    </source>
</evidence>
<name>U2T9J3_LEIAQ</name>
<organism evidence="2 3">
    <name type="scientific">Leifsonia aquatica ATCC 14665</name>
    <dbReference type="NCBI Taxonomy" id="1358026"/>
    <lineage>
        <taxon>Bacteria</taxon>
        <taxon>Bacillati</taxon>
        <taxon>Actinomycetota</taxon>
        <taxon>Actinomycetes</taxon>
        <taxon>Micrococcales</taxon>
        <taxon>Microbacteriaceae</taxon>
        <taxon>Leifsonia</taxon>
    </lineage>
</organism>
<dbReference type="HOGENOM" id="CLU_2601702_0_0_11"/>
<sequence length="79" mass="8500">MAGSTARKNGFHKGLGSAGGRSLRAEPFPNSPTSGGGFDRDPLVLDHRSIERYRCRDCDRRLGQCPLGARNGSQPRCLG</sequence>
<gene>
    <name evidence="2" type="ORF">N136_02284</name>
</gene>
<accession>U2T9J3</accession>
<dbReference type="AlphaFoldDB" id="U2T9J3"/>
<proteinExistence type="predicted"/>
<dbReference type="Proteomes" id="UP000016605">
    <property type="component" value="Unassembled WGS sequence"/>
</dbReference>
<reference evidence="2 3" key="1">
    <citation type="submission" date="2013-08" db="EMBL/GenBank/DDBJ databases">
        <authorList>
            <person name="Weinstock G."/>
            <person name="Sodergren E."/>
            <person name="Wylie T."/>
            <person name="Fulton L."/>
            <person name="Fulton R."/>
            <person name="Fronick C."/>
            <person name="O'Laughlin M."/>
            <person name="Godfrey J."/>
            <person name="Miner T."/>
            <person name="Herter B."/>
            <person name="Appelbaum E."/>
            <person name="Cordes M."/>
            <person name="Lek S."/>
            <person name="Wollam A."/>
            <person name="Pepin K.H."/>
            <person name="Palsikar V.B."/>
            <person name="Mitreva M."/>
            <person name="Wilson R.K."/>
        </authorList>
    </citation>
    <scope>NUCLEOTIDE SEQUENCE [LARGE SCALE GENOMIC DNA]</scope>
    <source>
        <strain evidence="2 3">ATCC 14665</strain>
    </source>
</reference>
<protein>
    <submittedName>
        <fullName evidence="2">Uncharacterized protein</fullName>
    </submittedName>
</protein>
<evidence type="ECO:0000256" key="1">
    <source>
        <dbReference type="SAM" id="MobiDB-lite"/>
    </source>
</evidence>
<feature type="region of interest" description="Disordered" evidence="1">
    <location>
        <begin position="1"/>
        <end position="42"/>
    </location>
</feature>
<evidence type="ECO:0000313" key="3">
    <source>
        <dbReference type="Proteomes" id="UP000016605"/>
    </source>
</evidence>